<evidence type="ECO:0000313" key="1">
    <source>
        <dbReference type="EMBL" id="GGR56854.1"/>
    </source>
</evidence>
<organism evidence="1 2">
    <name type="scientific">Streptomyces aurantiogriseus</name>
    <dbReference type="NCBI Taxonomy" id="66870"/>
    <lineage>
        <taxon>Bacteria</taxon>
        <taxon>Bacillati</taxon>
        <taxon>Actinomycetota</taxon>
        <taxon>Actinomycetes</taxon>
        <taxon>Kitasatosporales</taxon>
        <taxon>Streptomycetaceae</taxon>
        <taxon>Streptomyces</taxon>
    </lineage>
</organism>
<reference evidence="1" key="1">
    <citation type="journal article" date="2014" name="Int. J. Syst. Evol. Microbiol.">
        <title>Complete genome sequence of Corynebacterium casei LMG S-19264T (=DSM 44701T), isolated from a smear-ripened cheese.</title>
        <authorList>
            <consortium name="US DOE Joint Genome Institute (JGI-PGF)"/>
            <person name="Walter F."/>
            <person name="Albersmeier A."/>
            <person name="Kalinowski J."/>
            <person name="Ruckert C."/>
        </authorList>
    </citation>
    <scope>NUCLEOTIDE SEQUENCE</scope>
    <source>
        <strain evidence="1">JCM 4346</strain>
    </source>
</reference>
<protein>
    <submittedName>
        <fullName evidence="1">Uncharacterized protein</fullName>
    </submittedName>
</protein>
<keyword evidence="2" id="KW-1185">Reference proteome</keyword>
<name>A0A918FMT3_9ACTN</name>
<evidence type="ECO:0000313" key="2">
    <source>
        <dbReference type="Proteomes" id="UP000658320"/>
    </source>
</evidence>
<reference evidence="1" key="2">
    <citation type="submission" date="2020-09" db="EMBL/GenBank/DDBJ databases">
        <authorList>
            <person name="Sun Q."/>
            <person name="Ohkuma M."/>
        </authorList>
    </citation>
    <scope>NUCLEOTIDE SEQUENCE</scope>
    <source>
        <strain evidence="1">JCM 4346</strain>
    </source>
</reference>
<dbReference type="AlphaFoldDB" id="A0A918FMT3"/>
<gene>
    <name evidence="1" type="ORF">GCM10010251_87200</name>
</gene>
<accession>A0A918FMT3</accession>
<sequence>MLAPHGRDVVAVVALRRPVEPFVQAGWHQGVDGRDLLVGVVAAAVGLTDTDDAVGGLCLTMLPGVDG</sequence>
<proteinExistence type="predicted"/>
<dbReference type="Proteomes" id="UP000658320">
    <property type="component" value="Unassembled WGS sequence"/>
</dbReference>
<comment type="caution">
    <text evidence="1">The sequence shown here is derived from an EMBL/GenBank/DDBJ whole genome shotgun (WGS) entry which is preliminary data.</text>
</comment>
<dbReference type="EMBL" id="BMSX01000033">
    <property type="protein sequence ID" value="GGR56854.1"/>
    <property type="molecule type" value="Genomic_DNA"/>
</dbReference>
<dbReference type="RefSeq" id="WP_189943570.1">
    <property type="nucleotide sequence ID" value="NZ_BMSX01000033.1"/>
</dbReference>